<dbReference type="Proteomes" id="UP000198916">
    <property type="component" value="Unassembled WGS sequence"/>
</dbReference>
<sequence>MFKQFRNIDTAFKHIKTFSIISNVCIILLCGFVIYKSHEAVQTILSSIWVVVDGRPLQAKIAGSKDDPEVEARQHVTNFHQLFFSLDPDDKAITANITKALYLADESAKREYDNLREKGYYSGLISGNISQRITVDSIRLDMRSEPYGFTCHATQRLIRSSGTLMRTLTTTGTLRNVKRTDNNPHGFLIQRWETLENADIQSR</sequence>
<proteinExistence type="predicted"/>
<feature type="transmembrane region" description="Helical" evidence="1">
    <location>
        <begin position="20"/>
        <end position="38"/>
    </location>
</feature>
<dbReference type="InterPro" id="IPR022276">
    <property type="entry name" value="Conjug_transposon_TraK"/>
</dbReference>
<dbReference type="OrthoDB" id="1039148at2"/>
<evidence type="ECO:0000313" key="3">
    <source>
        <dbReference type="Proteomes" id="UP000198916"/>
    </source>
</evidence>
<name>A0A1H7FGI1_9SPHI</name>
<evidence type="ECO:0000313" key="2">
    <source>
        <dbReference type="EMBL" id="SEK23542.1"/>
    </source>
</evidence>
<keyword evidence="1" id="KW-0472">Membrane</keyword>
<keyword evidence="1" id="KW-1133">Transmembrane helix</keyword>
<dbReference type="EMBL" id="FNZR01000001">
    <property type="protein sequence ID" value="SEK23542.1"/>
    <property type="molecule type" value="Genomic_DNA"/>
</dbReference>
<gene>
    <name evidence="2" type="ORF">SAMN05421740_101299</name>
</gene>
<dbReference type="NCBIfam" id="TIGR03781">
    <property type="entry name" value="Bac_Flav_CT_K"/>
    <property type="match status" value="1"/>
</dbReference>
<keyword evidence="3" id="KW-1185">Reference proteome</keyword>
<dbReference type="RefSeq" id="WP_090602934.1">
    <property type="nucleotide sequence ID" value="NZ_FNZR01000001.1"/>
</dbReference>
<accession>A0A1H7FGI1</accession>
<reference evidence="3" key="1">
    <citation type="submission" date="2016-10" db="EMBL/GenBank/DDBJ databases">
        <authorList>
            <person name="Varghese N."/>
            <person name="Submissions S."/>
        </authorList>
    </citation>
    <scope>NUCLEOTIDE SEQUENCE [LARGE SCALE GENOMIC DNA]</scope>
    <source>
        <strain evidence="3">Jip14</strain>
    </source>
</reference>
<organism evidence="2 3">
    <name type="scientific">Parapedobacter koreensis</name>
    <dbReference type="NCBI Taxonomy" id="332977"/>
    <lineage>
        <taxon>Bacteria</taxon>
        <taxon>Pseudomonadati</taxon>
        <taxon>Bacteroidota</taxon>
        <taxon>Sphingobacteriia</taxon>
        <taxon>Sphingobacteriales</taxon>
        <taxon>Sphingobacteriaceae</taxon>
        <taxon>Parapedobacter</taxon>
    </lineage>
</organism>
<dbReference type="STRING" id="332977.SAMN05421740_101299"/>
<keyword evidence="1" id="KW-0812">Transmembrane</keyword>
<dbReference type="AlphaFoldDB" id="A0A1H7FGI1"/>
<evidence type="ECO:0000256" key="1">
    <source>
        <dbReference type="SAM" id="Phobius"/>
    </source>
</evidence>
<protein>
    <submittedName>
        <fullName evidence="2">Bacteroides conjugative transposon TraK protein</fullName>
    </submittedName>
</protein>